<reference evidence="2" key="1">
    <citation type="submission" date="2023-09" db="EMBL/GenBank/DDBJ databases">
        <title>Description of first Herbaspirillum huttiense subsp. nephrolepsisexaltata and Herbaspirillum huttiense subsp. lycopersicon.</title>
        <authorList>
            <person name="Poudel M."/>
            <person name="Sharma A."/>
            <person name="Goss E."/>
            <person name="Tapia J.H."/>
            <person name="Harmon C.M."/>
            <person name="Jones J.B."/>
        </authorList>
    </citation>
    <scope>NUCLEOTIDE SEQUENCE</scope>
    <source>
        <strain evidence="2">SE1</strain>
    </source>
</reference>
<dbReference type="Proteomes" id="UP001246576">
    <property type="component" value="Unassembled WGS sequence"/>
</dbReference>
<sequence length="181" mass="19436">MNDMKSLFYSALSFTLLTLFSLSAQAETKDFGDWSVSISPSGFPYAATTNSAGDLLIKTCNISSGTCSWLQASKIACEEGSTAVALINSPTGAAVNKMVCEGAYASDRQTLYNYSLEKPDEFDGIVAKSSGLVGIAHPLASGQFEVSRFSLNGARQAVEFLMNLAVEMTKRRKSSLSRERL</sequence>
<name>A0ABU2ESQ6_9BURK</name>
<organism evidence="2 3">
    <name type="scientific">Herbaspirillum huttiense subsp. lycopersici</name>
    <dbReference type="NCBI Taxonomy" id="3074428"/>
    <lineage>
        <taxon>Bacteria</taxon>
        <taxon>Pseudomonadati</taxon>
        <taxon>Pseudomonadota</taxon>
        <taxon>Betaproteobacteria</taxon>
        <taxon>Burkholderiales</taxon>
        <taxon>Oxalobacteraceae</taxon>
        <taxon>Herbaspirillum</taxon>
    </lineage>
</organism>
<evidence type="ECO:0000256" key="1">
    <source>
        <dbReference type="SAM" id="SignalP"/>
    </source>
</evidence>
<accession>A0ABU2ESQ6</accession>
<protein>
    <submittedName>
        <fullName evidence="2">Uncharacterized protein</fullName>
    </submittedName>
</protein>
<feature type="chain" id="PRO_5046039419" evidence="1">
    <location>
        <begin position="27"/>
        <end position="181"/>
    </location>
</feature>
<keyword evidence="1" id="KW-0732">Signal</keyword>
<gene>
    <name evidence="2" type="ORF">RI048_21720</name>
</gene>
<evidence type="ECO:0000313" key="3">
    <source>
        <dbReference type="Proteomes" id="UP001246576"/>
    </source>
</evidence>
<comment type="caution">
    <text evidence="2">The sequence shown here is derived from an EMBL/GenBank/DDBJ whole genome shotgun (WGS) entry which is preliminary data.</text>
</comment>
<dbReference type="EMBL" id="JAVLSJ010000012">
    <property type="protein sequence ID" value="MDR9850865.1"/>
    <property type="molecule type" value="Genomic_DNA"/>
</dbReference>
<proteinExistence type="predicted"/>
<dbReference type="RefSeq" id="WP_134040131.1">
    <property type="nucleotide sequence ID" value="NZ_JAVLSJ010000012.1"/>
</dbReference>
<feature type="signal peptide" evidence="1">
    <location>
        <begin position="1"/>
        <end position="26"/>
    </location>
</feature>
<evidence type="ECO:0000313" key="2">
    <source>
        <dbReference type="EMBL" id="MDR9850865.1"/>
    </source>
</evidence>
<keyword evidence="3" id="KW-1185">Reference proteome</keyword>